<organism evidence="4 5">
    <name type="scientific">Ktedonospora formicarum</name>
    <dbReference type="NCBI Taxonomy" id="2778364"/>
    <lineage>
        <taxon>Bacteria</taxon>
        <taxon>Bacillati</taxon>
        <taxon>Chloroflexota</taxon>
        <taxon>Ktedonobacteria</taxon>
        <taxon>Ktedonobacterales</taxon>
        <taxon>Ktedonobacteraceae</taxon>
        <taxon>Ktedonospora</taxon>
    </lineage>
</organism>
<gene>
    <name evidence="4" type="ORF">KSX_72340</name>
</gene>
<comment type="caution">
    <text evidence="4">The sequence shown here is derived from an EMBL/GenBank/DDBJ whole genome shotgun (WGS) entry which is preliminary data.</text>
</comment>
<dbReference type="InterPro" id="IPR036388">
    <property type="entry name" value="WH-like_DNA-bd_sf"/>
</dbReference>
<name>A0A8J3I5K2_9CHLR</name>
<dbReference type="AlphaFoldDB" id="A0A8J3I5K2"/>
<dbReference type="Pfam" id="PF03704">
    <property type="entry name" value="BTAD"/>
    <property type="match status" value="1"/>
</dbReference>
<dbReference type="InterPro" id="IPR041664">
    <property type="entry name" value="AAA_16"/>
</dbReference>
<dbReference type="InterPro" id="IPR016032">
    <property type="entry name" value="Sig_transdc_resp-reg_C-effctor"/>
</dbReference>
<dbReference type="Pfam" id="PF13424">
    <property type="entry name" value="TPR_12"/>
    <property type="match status" value="1"/>
</dbReference>
<dbReference type="SMART" id="SM01043">
    <property type="entry name" value="BTAD"/>
    <property type="match status" value="1"/>
</dbReference>
<sequence>MSRLALYVFGPPHIERDGRPVTTDTRKAIALLAYLAVTRQRHSRDALAALLWPDYDQTHARATLRRTLSTLNKALAGEWLQIDRETISLNQHRDFWLDVDEFKAHLEECRNHQHQSASSVCDACLEPLNRAAALYTGDFMAGFALQDSASFDDWQFYQADSFRRELTSVLERLAQGYGARGEFETAILSARHLLSLDPLHEPAHRYLIQLYAWAGRRAASIHQYQECVRILNEELGVAPLEATTLLYESIRTNRGLPPPTQKQDTAPTEASLTIRSTAPVSLLEQPPLVQTTPIFPSGHYPLVGRKSEWDMLIHIYKKKIPAGYVVAFDGEAGIGKTRLAEEFLVYARARGANVIAVRCYEGEMDLAYVPIAAGLRTGIKQQNDDWREQLPSHWLREATRLLPELADLDAGVVSPPLLDTTGAQSRFFEGLLQTLFALVTSKPSILFFDDMHWADEASLEFLSYLVRRIEGKPVCLLLTWRNVQRDSLQRLQRLLAEIQHHHQATLFTLSRLDQSAVQHLVQQASSIDDDSSHNLTQRLYRETEGVPLFLTEYLSAIHGGLLQPGDNNWDLPRGVRDLLISRLTLVREASRQLLGTAATIGRSFDFDTLREASGRSEEETVNGLEELINQGLVQEMRGNGTHDQGRISLPPSHGLEHELLPVYDFCHEKMRTLVYSEMTLARRRLLHRRIAEALVARLRGQREMGALIGQIAHHYLAAGRKEATNYFLQAGEYARSLYAHSEALAHFRQVLALGYPDTAYLQETIGDLHIFLGEYESALRSYQVAQALCTDPHSHAMLEHKQGKVYERRGKWELAEDHYATALRLLDQSGQAELAEKQARIYADWSLSVHHRGKLEHALELAQRAHDLAETANESPALAQVHNLLGILANSRGALETAYAHLERSLALAEHVQDTSIRVAALNNLALACKARGEIERAIALTEAALVLCISQGDRHREAALHSNLADLFHEAKRSPEAMNQLELAARIYSEIDIEAGAMQPEIWMLVEW</sequence>
<keyword evidence="2" id="KW-0067">ATP-binding</keyword>
<dbReference type="SUPFAM" id="SSF52540">
    <property type="entry name" value="P-loop containing nucleoside triphosphate hydrolases"/>
    <property type="match status" value="1"/>
</dbReference>
<dbReference type="InterPro" id="IPR019734">
    <property type="entry name" value="TPR_rpt"/>
</dbReference>
<dbReference type="PANTHER" id="PTHR16305:SF28">
    <property type="entry name" value="GUANYLATE CYCLASE DOMAIN-CONTAINING PROTEIN"/>
    <property type="match status" value="1"/>
</dbReference>
<evidence type="ECO:0000256" key="1">
    <source>
        <dbReference type="ARBA" id="ARBA00022741"/>
    </source>
</evidence>
<feature type="domain" description="Bacterial transcriptional activator" evidence="3">
    <location>
        <begin position="97"/>
        <end position="251"/>
    </location>
</feature>
<dbReference type="SMART" id="SM00028">
    <property type="entry name" value="TPR"/>
    <property type="match status" value="8"/>
</dbReference>
<dbReference type="RefSeq" id="WP_220198185.1">
    <property type="nucleotide sequence ID" value="NZ_BNJF01000004.1"/>
</dbReference>
<keyword evidence="5" id="KW-1185">Reference proteome</keyword>
<evidence type="ECO:0000313" key="4">
    <source>
        <dbReference type="EMBL" id="GHO49071.1"/>
    </source>
</evidence>
<accession>A0A8J3I5K2</accession>
<evidence type="ECO:0000313" key="5">
    <source>
        <dbReference type="Proteomes" id="UP000612362"/>
    </source>
</evidence>
<evidence type="ECO:0000256" key="2">
    <source>
        <dbReference type="ARBA" id="ARBA00022840"/>
    </source>
</evidence>
<dbReference type="GO" id="GO:0003677">
    <property type="term" value="F:DNA binding"/>
    <property type="evidence" value="ECO:0007669"/>
    <property type="project" value="InterPro"/>
</dbReference>
<dbReference type="GO" id="GO:0004016">
    <property type="term" value="F:adenylate cyclase activity"/>
    <property type="evidence" value="ECO:0007669"/>
    <property type="project" value="TreeGrafter"/>
</dbReference>
<dbReference type="Gene3D" id="1.10.10.10">
    <property type="entry name" value="Winged helix-like DNA-binding domain superfamily/Winged helix DNA-binding domain"/>
    <property type="match status" value="1"/>
</dbReference>
<dbReference type="InterPro" id="IPR011990">
    <property type="entry name" value="TPR-like_helical_dom_sf"/>
</dbReference>
<dbReference type="Proteomes" id="UP000612362">
    <property type="component" value="Unassembled WGS sequence"/>
</dbReference>
<dbReference type="EMBL" id="BNJF01000004">
    <property type="protein sequence ID" value="GHO49071.1"/>
    <property type="molecule type" value="Genomic_DNA"/>
</dbReference>
<proteinExistence type="predicted"/>
<dbReference type="GO" id="GO:0005524">
    <property type="term" value="F:ATP binding"/>
    <property type="evidence" value="ECO:0007669"/>
    <property type="project" value="UniProtKB-KW"/>
</dbReference>
<dbReference type="PANTHER" id="PTHR16305">
    <property type="entry name" value="TESTICULAR SOLUBLE ADENYLYL CYCLASE"/>
    <property type="match status" value="1"/>
</dbReference>
<dbReference type="Gene3D" id="1.25.40.10">
    <property type="entry name" value="Tetratricopeptide repeat domain"/>
    <property type="match status" value="3"/>
</dbReference>
<dbReference type="GO" id="GO:0005737">
    <property type="term" value="C:cytoplasm"/>
    <property type="evidence" value="ECO:0007669"/>
    <property type="project" value="TreeGrafter"/>
</dbReference>
<reference evidence="4" key="1">
    <citation type="submission" date="2020-10" db="EMBL/GenBank/DDBJ databases">
        <title>Taxonomic study of unclassified bacteria belonging to the class Ktedonobacteria.</title>
        <authorList>
            <person name="Yabe S."/>
            <person name="Wang C.M."/>
            <person name="Zheng Y."/>
            <person name="Sakai Y."/>
            <person name="Cavaletti L."/>
            <person name="Monciardini P."/>
            <person name="Donadio S."/>
        </authorList>
    </citation>
    <scope>NUCLEOTIDE SEQUENCE</scope>
    <source>
        <strain evidence="4">SOSP1-1</strain>
    </source>
</reference>
<protein>
    <submittedName>
        <fullName evidence="4">Transcriptional activator</fullName>
    </submittedName>
</protein>
<dbReference type="Gene3D" id="3.40.50.300">
    <property type="entry name" value="P-loop containing nucleotide triphosphate hydrolases"/>
    <property type="match status" value="1"/>
</dbReference>
<keyword evidence="1" id="KW-0547">Nucleotide-binding</keyword>
<dbReference type="SUPFAM" id="SSF48452">
    <property type="entry name" value="TPR-like"/>
    <property type="match status" value="3"/>
</dbReference>
<evidence type="ECO:0000259" key="3">
    <source>
        <dbReference type="SMART" id="SM01043"/>
    </source>
</evidence>
<dbReference type="SUPFAM" id="SSF46894">
    <property type="entry name" value="C-terminal effector domain of the bipartite response regulators"/>
    <property type="match status" value="1"/>
</dbReference>
<dbReference type="Pfam" id="PF13191">
    <property type="entry name" value="AAA_16"/>
    <property type="match status" value="1"/>
</dbReference>
<dbReference type="InterPro" id="IPR027417">
    <property type="entry name" value="P-loop_NTPase"/>
</dbReference>
<dbReference type="GO" id="GO:0006355">
    <property type="term" value="P:regulation of DNA-templated transcription"/>
    <property type="evidence" value="ECO:0007669"/>
    <property type="project" value="InterPro"/>
</dbReference>
<dbReference type="InterPro" id="IPR005158">
    <property type="entry name" value="BTAD"/>
</dbReference>